<protein>
    <submittedName>
        <fullName evidence="1">Uncharacterized protein</fullName>
    </submittedName>
</protein>
<reference evidence="1 2" key="1">
    <citation type="journal article" date="2014" name="PLoS ONE">
        <title>Genome Sequence of Candidatus Nitrososphaera evergladensis from Group I.1b Enriched from Everglades Soil Reveals Novel Genomic Features of the Ammonia-Oxidizing Archaea.</title>
        <authorList>
            <person name="Zhalnina K.V."/>
            <person name="Dias R."/>
            <person name="Leonard M.T."/>
            <person name="Dorr de Quadros P."/>
            <person name="Camargo F.A."/>
            <person name="Drew J.C."/>
            <person name="Farmerie W.G."/>
            <person name="Daroub S.H."/>
            <person name="Triplett E.W."/>
        </authorList>
    </citation>
    <scope>NUCLEOTIDE SEQUENCE [LARGE SCALE GENOMIC DNA]</scope>
    <source>
        <strain evidence="1 2">SR1</strain>
    </source>
</reference>
<name>A0A075MMV8_9ARCH</name>
<dbReference type="EMBL" id="CP007174">
    <property type="protein sequence ID" value="AIF82776.1"/>
    <property type="molecule type" value="Genomic_DNA"/>
</dbReference>
<dbReference type="Proteomes" id="UP000028194">
    <property type="component" value="Chromosome"/>
</dbReference>
<evidence type="ECO:0000313" key="2">
    <source>
        <dbReference type="Proteomes" id="UP000028194"/>
    </source>
</evidence>
<sequence length="52" mass="6264">MSMIFYPELAVGEHLTIWHGGVEHTHTERFFLFTFVCRPARLILSFEMLEWH</sequence>
<evidence type="ECO:0000313" key="1">
    <source>
        <dbReference type="EMBL" id="AIF82776.1"/>
    </source>
</evidence>
<accession>A0A075MMV8</accession>
<gene>
    <name evidence="1" type="ORF">NTE_00696</name>
</gene>
<organism evidence="1 2">
    <name type="scientific">Candidatus Nitrososphaera evergladensis SR1</name>
    <dbReference type="NCBI Taxonomy" id="1459636"/>
    <lineage>
        <taxon>Archaea</taxon>
        <taxon>Nitrososphaerota</taxon>
        <taxon>Nitrososphaeria</taxon>
        <taxon>Nitrososphaerales</taxon>
        <taxon>Nitrososphaeraceae</taxon>
        <taxon>Nitrososphaera</taxon>
    </lineage>
</organism>
<proteinExistence type="predicted"/>
<keyword evidence="2" id="KW-1185">Reference proteome</keyword>
<dbReference type="AlphaFoldDB" id="A0A075MMV8"/>
<dbReference type="KEGG" id="nev:NTE_00696"/>
<dbReference type="HOGENOM" id="CLU_3075138_0_0_2"/>